<gene>
    <name evidence="2" type="ORF">DICVIV_04456</name>
</gene>
<reference evidence="2 3" key="1">
    <citation type="submission" date="2013-11" db="EMBL/GenBank/DDBJ databases">
        <title>Draft genome of the bovine lungworm Dictyocaulus viviparus.</title>
        <authorList>
            <person name="Mitreva M."/>
        </authorList>
    </citation>
    <scope>NUCLEOTIDE SEQUENCE [LARGE SCALE GENOMIC DNA]</scope>
    <source>
        <strain evidence="2 3">HannoverDv2000</strain>
    </source>
</reference>
<accession>A0A0D8Y086</accession>
<keyword evidence="3" id="KW-1185">Reference proteome</keyword>
<dbReference type="Proteomes" id="UP000053766">
    <property type="component" value="Unassembled WGS sequence"/>
</dbReference>
<sequence length="141" mass="16483">VFRVSRFFSARRTCPGFHRIVSVISPITKEGEDNYKFKKRIFIQYFWRYEKPHDRAFITNEYLDFHQKLSSSQVNKFISSPTSNVSRNIANPRTSQNIPTNMSTRSEGAMIKLQSLAKSLRNRFISGRRQNTSTETTQPNI</sequence>
<name>A0A0D8Y086_DICVI</name>
<proteinExistence type="predicted"/>
<feature type="non-terminal residue" evidence="2">
    <location>
        <position position="1"/>
    </location>
</feature>
<reference evidence="3" key="2">
    <citation type="journal article" date="2016" name="Sci. Rep.">
        <title>Dictyocaulus viviparus genome, variome and transcriptome elucidate lungworm biology and support future intervention.</title>
        <authorList>
            <person name="McNulty S.N."/>
            <person name="Strube C."/>
            <person name="Rosa B.A."/>
            <person name="Martin J.C."/>
            <person name="Tyagi R."/>
            <person name="Choi Y.J."/>
            <person name="Wang Q."/>
            <person name="Hallsworth Pepin K."/>
            <person name="Zhang X."/>
            <person name="Ozersky P."/>
            <person name="Wilson R.K."/>
            <person name="Sternberg P.W."/>
            <person name="Gasser R.B."/>
            <person name="Mitreva M."/>
        </authorList>
    </citation>
    <scope>NUCLEOTIDE SEQUENCE [LARGE SCALE GENOMIC DNA]</scope>
    <source>
        <strain evidence="3">HannoverDv2000</strain>
    </source>
</reference>
<evidence type="ECO:0000313" key="3">
    <source>
        <dbReference type="Proteomes" id="UP000053766"/>
    </source>
</evidence>
<dbReference type="EMBL" id="KN716235">
    <property type="protein sequence ID" value="KJH49439.1"/>
    <property type="molecule type" value="Genomic_DNA"/>
</dbReference>
<evidence type="ECO:0000256" key="1">
    <source>
        <dbReference type="SAM" id="MobiDB-lite"/>
    </source>
</evidence>
<feature type="region of interest" description="Disordered" evidence="1">
    <location>
        <begin position="81"/>
        <end position="102"/>
    </location>
</feature>
<evidence type="ECO:0000313" key="2">
    <source>
        <dbReference type="EMBL" id="KJH49439.1"/>
    </source>
</evidence>
<organism evidence="2 3">
    <name type="scientific">Dictyocaulus viviparus</name>
    <name type="common">Bovine lungworm</name>
    <dbReference type="NCBI Taxonomy" id="29172"/>
    <lineage>
        <taxon>Eukaryota</taxon>
        <taxon>Metazoa</taxon>
        <taxon>Ecdysozoa</taxon>
        <taxon>Nematoda</taxon>
        <taxon>Chromadorea</taxon>
        <taxon>Rhabditida</taxon>
        <taxon>Rhabditina</taxon>
        <taxon>Rhabditomorpha</taxon>
        <taxon>Strongyloidea</taxon>
        <taxon>Metastrongylidae</taxon>
        <taxon>Dictyocaulus</taxon>
    </lineage>
</organism>
<protein>
    <submittedName>
        <fullName evidence="2">Uncharacterized protein</fullName>
    </submittedName>
</protein>
<dbReference type="AlphaFoldDB" id="A0A0D8Y086"/>
<dbReference type="OrthoDB" id="5829414at2759"/>